<evidence type="ECO:0000259" key="6">
    <source>
        <dbReference type="Pfam" id="PF04932"/>
    </source>
</evidence>
<organism evidence="7 8">
    <name type="scientific">Arundinibacter roseus</name>
    <dbReference type="NCBI Taxonomy" id="2070510"/>
    <lineage>
        <taxon>Bacteria</taxon>
        <taxon>Pseudomonadati</taxon>
        <taxon>Bacteroidota</taxon>
        <taxon>Cytophagia</taxon>
        <taxon>Cytophagales</taxon>
        <taxon>Spirosomataceae</taxon>
        <taxon>Arundinibacter</taxon>
    </lineage>
</organism>
<evidence type="ECO:0000256" key="3">
    <source>
        <dbReference type="ARBA" id="ARBA00022989"/>
    </source>
</evidence>
<protein>
    <submittedName>
        <fullName evidence="7">O-antigen ligase domain-containing protein</fullName>
    </submittedName>
</protein>
<keyword evidence="8" id="KW-1185">Reference proteome</keyword>
<dbReference type="RefSeq" id="WP_132122110.1">
    <property type="nucleotide sequence ID" value="NZ_SMJU01000022.1"/>
</dbReference>
<sequence length="388" mass="44485">MITIPKSNAVLGFLFGMPTIVLGIYPDISGISLLPVLIFFILVLSKRKSIILPVKLVVFIFLFIFFVTLSYFYSNKTDYSTYKLFMIYIKVIPLIFIPILLGKDLPNFINGYVLAGFISVLFLFSTLLLGANSNALNNRIYIGKLNPIWISRNLCELILLVGLILNNRKGAIIILLIGTPIIYLSGSKGPVLSMILVFFYSIFNQIFSLPKEKKIFSLIIAILFFGSIMFFSFELINRLDTNSYLVQRFFRAVPDYARGETYETSRVVVWPRTIFLIIENFPKILFTGFGMGDFSFFYSGIIINDRIYPHNLILELIVEYGILFTLFIFASIFNIWHNNNSSFKFLLLYFFLNSMVSGDLILNEFIFFYLSCMTVSSICSISNKAFNK</sequence>
<dbReference type="PANTHER" id="PTHR37422:SF17">
    <property type="entry name" value="O-ANTIGEN LIGASE"/>
    <property type="match status" value="1"/>
</dbReference>
<dbReference type="Proteomes" id="UP000295706">
    <property type="component" value="Unassembled WGS sequence"/>
</dbReference>
<dbReference type="PANTHER" id="PTHR37422">
    <property type="entry name" value="TEICHURONIC ACID BIOSYNTHESIS PROTEIN TUAE"/>
    <property type="match status" value="1"/>
</dbReference>
<proteinExistence type="predicted"/>
<feature type="transmembrane region" description="Helical" evidence="5">
    <location>
        <begin position="20"/>
        <end position="44"/>
    </location>
</feature>
<evidence type="ECO:0000256" key="5">
    <source>
        <dbReference type="SAM" id="Phobius"/>
    </source>
</evidence>
<dbReference type="InterPro" id="IPR051533">
    <property type="entry name" value="WaaL-like"/>
</dbReference>
<comment type="subcellular location">
    <subcellularLocation>
        <location evidence="1">Membrane</location>
        <topology evidence="1">Multi-pass membrane protein</topology>
    </subcellularLocation>
</comment>
<keyword evidence="3 5" id="KW-1133">Transmembrane helix</keyword>
<evidence type="ECO:0000256" key="1">
    <source>
        <dbReference type="ARBA" id="ARBA00004141"/>
    </source>
</evidence>
<dbReference type="InterPro" id="IPR007016">
    <property type="entry name" value="O-antigen_ligase-rel_domated"/>
</dbReference>
<feature type="transmembrane region" description="Helical" evidence="5">
    <location>
        <begin position="316"/>
        <end position="336"/>
    </location>
</feature>
<keyword evidence="2 5" id="KW-0812">Transmembrane</keyword>
<feature type="domain" description="O-antigen ligase-related" evidence="6">
    <location>
        <begin position="174"/>
        <end position="327"/>
    </location>
</feature>
<dbReference type="OrthoDB" id="1454085at2"/>
<evidence type="ECO:0000313" key="7">
    <source>
        <dbReference type="EMBL" id="TDB58645.1"/>
    </source>
</evidence>
<evidence type="ECO:0000313" key="8">
    <source>
        <dbReference type="Proteomes" id="UP000295706"/>
    </source>
</evidence>
<evidence type="ECO:0000256" key="4">
    <source>
        <dbReference type="ARBA" id="ARBA00023136"/>
    </source>
</evidence>
<feature type="transmembrane region" description="Helical" evidence="5">
    <location>
        <begin position="172"/>
        <end position="203"/>
    </location>
</feature>
<comment type="caution">
    <text evidence="7">The sequence shown here is derived from an EMBL/GenBank/DDBJ whole genome shotgun (WGS) entry which is preliminary data.</text>
</comment>
<dbReference type="Pfam" id="PF04932">
    <property type="entry name" value="Wzy_C"/>
    <property type="match status" value="1"/>
</dbReference>
<feature type="transmembrane region" description="Helical" evidence="5">
    <location>
        <begin position="85"/>
        <end position="102"/>
    </location>
</feature>
<feature type="transmembrane region" description="Helical" evidence="5">
    <location>
        <begin position="284"/>
        <end position="304"/>
    </location>
</feature>
<keyword evidence="7" id="KW-0436">Ligase</keyword>
<dbReference type="AlphaFoldDB" id="A0A4V2X864"/>
<feature type="transmembrane region" description="Helical" evidence="5">
    <location>
        <begin position="109"/>
        <end position="129"/>
    </location>
</feature>
<keyword evidence="4 5" id="KW-0472">Membrane</keyword>
<feature type="transmembrane region" description="Helical" evidence="5">
    <location>
        <begin position="215"/>
        <end position="236"/>
    </location>
</feature>
<dbReference type="GO" id="GO:0016874">
    <property type="term" value="F:ligase activity"/>
    <property type="evidence" value="ECO:0007669"/>
    <property type="project" value="UniProtKB-KW"/>
</dbReference>
<reference evidence="7 8" key="1">
    <citation type="submission" date="2019-02" db="EMBL/GenBank/DDBJ databases">
        <title>Arundinibacter roseus gen. nov., sp. nov., a new member of the family Cytophagaceae.</title>
        <authorList>
            <person name="Szuroczki S."/>
            <person name="Khayer B."/>
            <person name="Sproer C."/>
            <person name="Toumi M."/>
            <person name="Szabo A."/>
            <person name="Felfoldi T."/>
            <person name="Schumann P."/>
            <person name="Toth E."/>
        </authorList>
    </citation>
    <scope>NUCLEOTIDE SEQUENCE [LARGE SCALE GENOMIC DNA]</scope>
    <source>
        <strain evidence="7 8">DMA-k-7a</strain>
    </source>
</reference>
<feature type="transmembrane region" description="Helical" evidence="5">
    <location>
        <begin position="56"/>
        <end position="73"/>
    </location>
</feature>
<dbReference type="EMBL" id="SMJU01000022">
    <property type="protein sequence ID" value="TDB58645.1"/>
    <property type="molecule type" value="Genomic_DNA"/>
</dbReference>
<name>A0A4V2X864_9BACT</name>
<evidence type="ECO:0000256" key="2">
    <source>
        <dbReference type="ARBA" id="ARBA00022692"/>
    </source>
</evidence>
<accession>A0A4V2X864</accession>
<gene>
    <name evidence="7" type="ORF">EZE20_22750</name>
</gene>
<dbReference type="GO" id="GO:0016020">
    <property type="term" value="C:membrane"/>
    <property type="evidence" value="ECO:0007669"/>
    <property type="project" value="UniProtKB-SubCell"/>
</dbReference>